<dbReference type="Gene3D" id="3.30.70.330">
    <property type="match status" value="1"/>
</dbReference>
<evidence type="ECO:0000256" key="3">
    <source>
        <dbReference type="ARBA" id="ARBA00022833"/>
    </source>
</evidence>
<dbReference type="InterPro" id="IPR035979">
    <property type="entry name" value="RBD_domain_sf"/>
</dbReference>
<dbReference type="Pfam" id="PF23182">
    <property type="entry name" value="PABC_AtC3H46"/>
    <property type="match status" value="1"/>
</dbReference>
<dbReference type="PROSITE" id="PS50103">
    <property type="entry name" value="ZF_C3H1"/>
    <property type="match status" value="1"/>
</dbReference>
<feature type="domain" description="C3H1-type" evidence="9">
    <location>
        <begin position="170"/>
        <end position="197"/>
    </location>
</feature>
<evidence type="ECO:0000256" key="7">
    <source>
        <dbReference type="PROSITE-ProRule" id="PRU00723"/>
    </source>
</evidence>
<name>A0AAV8FIU9_9POAL</name>
<dbReference type="InterPro" id="IPR036855">
    <property type="entry name" value="Znf_CCCH_sf"/>
</dbReference>
<dbReference type="SUPFAM" id="SSF90229">
    <property type="entry name" value="CCCH zinc finger"/>
    <property type="match status" value="1"/>
</dbReference>
<dbReference type="Proteomes" id="UP001140206">
    <property type="component" value="Chromosome 2"/>
</dbReference>
<sequence>MVELGLFSLREGETKLVMDFAELTKIIYTRLQRFEPDNTARIFGCIFLRAPDEQEMMQLAYGSDATLISYINEAKADLSTKSPQDSSQIQSHNYPLTGTHYFSSNNPDLHIQSHLFDSFNHYNYTQKPNNQFMGFDEPYDNTNNLSRYLPGVNMYHDPLLQRRLIKPSMLVPKRPCHYYVKGTCKNGANCSYSHHNISSDSLESDVMGAGAGMGNTPVSLEKLEMEIVELLRSNTGQPVSIASLPTLYGQMYGKGLQADGYLTESQRHGKAGYSLTKLLCRLNKIAVIKRPHGQHAVVLAEDAFKYVDSGNEKFDGTQNSANQIYLTFPADSMFTEEDVHAYFSQYGLVRDVRIPCQDRRMFGFVSFHSPETVHLILANRHPHFISGARVLVKPYREKARHSMEKMKPQLGYNLQYTGIDPDIYPMPGESGSSLLIKRQLYQEKLAQLESEMMRLNELGLNPLTQISSPNCKLENHKYLSDQKEFDLIDPVRYALDALNNCATSIDDNSASAPSTNNSCIEQDSCPVELPENPFGIVQGFVIIYFPEKVEREICSTVHNLKKIRRLSNEVDMRR</sequence>
<keyword evidence="12" id="KW-1185">Reference proteome</keyword>
<keyword evidence="1 7" id="KW-0479">Metal-binding</keyword>
<evidence type="ECO:0000313" key="11">
    <source>
        <dbReference type="EMBL" id="KAJ4791421.1"/>
    </source>
</evidence>
<protein>
    <submittedName>
        <fullName evidence="11">CCCH-type zinc fingerfamily protein with RNA-binding domain-containing protein</fullName>
    </submittedName>
</protein>
<reference evidence="11" key="1">
    <citation type="submission" date="2022-08" db="EMBL/GenBank/DDBJ databases">
        <authorList>
            <person name="Marques A."/>
        </authorList>
    </citation>
    <scope>NUCLEOTIDE SEQUENCE</scope>
    <source>
        <strain evidence="11">RhyPub2mFocal</strain>
        <tissue evidence="11">Leaves</tissue>
    </source>
</reference>
<accession>A0AAV8FIU9</accession>
<evidence type="ECO:0000313" key="12">
    <source>
        <dbReference type="Proteomes" id="UP001140206"/>
    </source>
</evidence>
<evidence type="ECO:0000256" key="1">
    <source>
        <dbReference type="ARBA" id="ARBA00022723"/>
    </source>
</evidence>
<dbReference type="InterPro" id="IPR025605">
    <property type="entry name" value="OST-HTH/LOTUS_dom"/>
</dbReference>
<dbReference type="PANTHER" id="PTHR24009">
    <property type="entry name" value="RNA-BINDING (RRM/RBD/RNP MOTIFS)"/>
    <property type="match status" value="1"/>
</dbReference>
<dbReference type="InterPro" id="IPR000571">
    <property type="entry name" value="Znf_CCCH"/>
</dbReference>
<keyword evidence="2 7" id="KW-0863">Zinc-finger</keyword>
<organism evidence="11 12">
    <name type="scientific">Rhynchospora pubera</name>
    <dbReference type="NCBI Taxonomy" id="906938"/>
    <lineage>
        <taxon>Eukaryota</taxon>
        <taxon>Viridiplantae</taxon>
        <taxon>Streptophyta</taxon>
        <taxon>Embryophyta</taxon>
        <taxon>Tracheophyta</taxon>
        <taxon>Spermatophyta</taxon>
        <taxon>Magnoliopsida</taxon>
        <taxon>Liliopsida</taxon>
        <taxon>Poales</taxon>
        <taxon>Cyperaceae</taxon>
        <taxon>Cyperoideae</taxon>
        <taxon>Rhynchosporeae</taxon>
        <taxon>Rhynchospora</taxon>
    </lineage>
</organism>
<gene>
    <name evidence="11" type="ORF">LUZ62_042667</name>
</gene>
<dbReference type="Gene3D" id="1.20.120.1350">
    <property type="entry name" value="Pneumovirus matrix protein 2 (M2), zinc-binding domain"/>
    <property type="match status" value="1"/>
</dbReference>
<dbReference type="PROSITE" id="PS50102">
    <property type="entry name" value="RRM"/>
    <property type="match status" value="1"/>
</dbReference>
<dbReference type="Pfam" id="PF12872">
    <property type="entry name" value="OST-HTH"/>
    <property type="match status" value="1"/>
</dbReference>
<dbReference type="GO" id="GO:0003723">
    <property type="term" value="F:RNA binding"/>
    <property type="evidence" value="ECO:0007669"/>
    <property type="project" value="UniProtKB-UniRule"/>
</dbReference>
<keyword evidence="4 6" id="KW-0694">RNA-binding</keyword>
<evidence type="ECO:0000259" key="10">
    <source>
        <dbReference type="PROSITE" id="PS51644"/>
    </source>
</evidence>
<dbReference type="InterPro" id="IPR000504">
    <property type="entry name" value="RRM_dom"/>
</dbReference>
<dbReference type="Pfam" id="PF00642">
    <property type="entry name" value="zf-CCCH"/>
    <property type="match status" value="1"/>
</dbReference>
<dbReference type="GO" id="GO:0008270">
    <property type="term" value="F:zinc ion binding"/>
    <property type="evidence" value="ECO:0007669"/>
    <property type="project" value="UniProtKB-KW"/>
</dbReference>
<dbReference type="SUPFAM" id="SSF54928">
    <property type="entry name" value="RNA-binding domain, RBD"/>
    <property type="match status" value="1"/>
</dbReference>
<feature type="zinc finger region" description="C3H1-type" evidence="7">
    <location>
        <begin position="170"/>
        <end position="197"/>
    </location>
</feature>
<proteinExistence type="predicted"/>
<evidence type="ECO:0000256" key="4">
    <source>
        <dbReference type="ARBA" id="ARBA00022884"/>
    </source>
</evidence>
<evidence type="ECO:0000256" key="2">
    <source>
        <dbReference type="ARBA" id="ARBA00022771"/>
    </source>
</evidence>
<dbReference type="EMBL" id="JAMFTS010000002">
    <property type="protein sequence ID" value="KAJ4791421.1"/>
    <property type="molecule type" value="Genomic_DNA"/>
</dbReference>
<evidence type="ECO:0000256" key="6">
    <source>
        <dbReference type="PROSITE-ProRule" id="PRU00176"/>
    </source>
</evidence>
<dbReference type="PROSITE" id="PS51644">
    <property type="entry name" value="HTH_OST"/>
    <property type="match status" value="1"/>
</dbReference>
<dbReference type="InterPro" id="IPR012677">
    <property type="entry name" value="Nucleotide-bd_a/b_plait_sf"/>
</dbReference>
<keyword evidence="5" id="KW-0238">DNA-binding</keyword>
<dbReference type="PANTHER" id="PTHR24009:SF0">
    <property type="entry name" value="ZINC FINGER CCCH DOMAIN-CONTAINING PROTEIN 18"/>
    <property type="match status" value="1"/>
</dbReference>
<feature type="domain" description="RRM" evidence="8">
    <location>
        <begin position="322"/>
        <end position="397"/>
    </location>
</feature>
<evidence type="ECO:0000259" key="8">
    <source>
        <dbReference type="PROSITE" id="PS50102"/>
    </source>
</evidence>
<comment type="caution">
    <text evidence="11">The sequence shown here is derived from an EMBL/GenBank/DDBJ whole genome shotgun (WGS) entry which is preliminary data.</text>
</comment>
<evidence type="ECO:0000259" key="9">
    <source>
        <dbReference type="PROSITE" id="PS50103"/>
    </source>
</evidence>
<dbReference type="SMART" id="SM00360">
    <property type="entry name" value="RRM"/>
    <property type="match status" value="1"/>
</dbReference>
<dbReference type="Pfam" id="PF00076">
    <property type="entry name" value="RRM_1"/>
    <property type="match status" value="1"/>
</dbReference>
<dbReference type="AlphaFoldDB" id="A0AAV8FIU9"/>
<dbReference type="InterPro" id="IPR056276">
    <property type="entry name" value="AtC3H46-like_PABC-like"/>
</dbReference>
<dbReference type="GO" id="GO:0003677">
    <property type="term" value="F:DNA binding"/>
    <property type="evidence" value="ECO:0007669"/>
    <property type="project" value="UniProtKB-KW"/>
</dbReference>
<keyword evidence="3 7" id="KW-0862">Zinc</keyword>
<evidence type="ECO:0000256" key="5">
    <source>
        <dbReference type="ARBA" id="ARBA00023125"/>
    </source>
</evidence>
<feature type="domain" description="HTH OST-type" evidence="10">
    <location>
        <begin position="219"/>
        <end position="302"/>
    </location>
</feature>